<protein>
    <submittedName>
        <fullName evidence="5">Carbon starvation induced protein</fullName>
    </submittedName>
</protein>
<dbReference type="GO" id="GO:0016706">
    <property type="term" value="F:2-oxoglutarate-dependent dioxygenase activity"/>
    <property type="evidence" value="ECO:0007669"/>
    <property type="project" value="UniProtKB-ARBA"/>
</dbReference>
<organism evidence="5 7">
    <name type="scientific">Legionella feeleii</name>
    <dbReference type="NCBI Taxonomy" id="453"/>
    <lineage>
        <taxon>Bacteria</taxon>
        <taxon>Pseudomonadati</taxon>
        <taxon>Pseudomonadota</taxon>
        <taxon>Gammaproteobacteria</taxon>
        <taxon>Legionellales</taxon>
        <taxon>Legionellaceae</taxon>
        <taxon>Legionella</taxon>
    </lineage>
</organism>
<dbReference type="Proteomes" id="UP000054698">
    <property type="component" value="Unassembled WGS sequence"/>
</dbReference>
<reference evidence="5 7" key="1">
    <citation type="submission" date="2015-11" db="EMBL/GenBank/DDBJ databases">
        <title>Genomic analysis of 38 Legionella species identifies large and diverse effector repertoires.</title>
        <authorList>
            <person name="Burstein D."/>
            <person name="Amaro F."/>
            <person name="Zusman T."/>
            <person name="Lifshitz Z."/>
            <person name="Cohen O."/>
            <person name="Gilbert J.A."/>
            <person name="Pupko T."/>
            <person name="Shuman H.A."/>
            <person name="Segal G."/>
        </authorList>
    </citation>
    <scope>NUCLEOTIDE SEQUENCE [LARGE SCALE GENOMIC DNA]</scope>
    <source>
        <strain evidence="5 7">WO-44C</strain>
    </source>
</reference>
<comment type="cofactor">
    <cofactor evidence="1">
        <name>Fe(2+)</name>
        <dbReference type="ChEBI" id="CHEBI:29033"/>
    </cofactor>
</comment>
<accession>A0A0W0TKV1</accession>
<evidence type="ECO:0000256" key="1">
    <source>
        <dbReference type="ARBA" id="ARBA00001954"/>
    </source>
</evidence>
<name>A0A0W0TKV1_9GAMM</name>
<keyword evidence="3" id="KW-0045">Antibiotic biosynthesis</keyword>
<keyword evidence="7" id="KW-1185">Reference proteome</keyword>
<evidence type="ECO:0000313" key="6">
    <source>
        <dbReference type="EMBL" id="SPX60986.1"/>
    </source>
</evidence>
<dbReference type="AlphaFoldDB" id="A0A0W0TKV1"/>
<dbReference type="RefSeq" id="WP_058446409.1">
    <property type="nucleotide sequence ID" value="NZ_CAAAHT010000011.1"/>
</dbReference>
<dbReference type="Pfam" id="PF02668">
    <property type="entry name" value="TauD"/>
    <property type="match status" value="1"/>
</dbReference>
<dbReference type="InterPro" id="IPR003819">
    <property type="entry name" value="TauD/TfdA-like"/>
</dbReference>
<dbReference type="Gene3D" id="3.60.130.10">
    <property type="entry name" value="Clavaminate synthase-like"/>
    <property type="match status" value="1"/>
</dbReference>
<dbReference type="EMBL" id="UASS01000014">
    <property type="protein sequence ID" value="SPX60986.1"/>
    <property type="molecule type" value="Genomic_DNA"/>
</dbReference>
<reference evidence="6 8" key="2">
    <citation type="submission" date="2018-06" db="EMBL/GenBank/DDBJ databases">
        <authorList>
            <consortium name="Pathogen Informatics"/>
            <person name="Doyle S."/>
        </authorList>
    </citation>
    <scope>NUCLEOTIDE SEQUENCE [LARGE SCALE GENOMIC DNA]</scope>
    <source>
        <strain evidence="6 8">NCTC12022</strain>
    </source>
</reference>
<dbReference type="InterPro" id="IPR042098">
    <property type="entry name" value="TauD-like_sf"/>
</dbReference>
<dbReference type="SUPFAM" id="SSF51197">
    <property type="entry name" value="Clavaminate synthase-like"/>
    <property type="match status" value="1"/>
</dbReference>
<evidence type="ECO:0000313" key="7">
    <source>
        <dbReference type="Proteomes" id="UP000054698"/>
    </source>
</evidence>
<dbReference type="OrthoDB" id="979809at2"/>
<dbReference type="GO" id="GO:0017000">
    <property type="term" value="P:antibiotic biosynthetic process"/>
    <property type="evidence" value="ECO:0007669"/>
    <property type="project" value="UniProtKB-KW"/>
</dbReference>
<evidence type="ECO:0000259" key="4">
    <source>
        <dbReference type="Pfam" id="PF02668"/>
    </source>
</evidence>
<dbReference type="Proteomes" id="UP000251942">
    <property type="component" value="Unassembled WGS sequence"/>
</dbReference>
<dbReference type="PANTHER" id="PTHR10696">
    <property type="entry name" value="GAMMA-BUTYROBETAINE HYDROXYLASE-RELATED"/>
    <property type="match status" value="1"/>
</dbReference>
<gene>
    <name evidence="5" type="ORF">Lfee_2006</name>
    <name evidence="6" type="ORF">NCTC12022_01724</name>
</gene>
<keyword evidence="2" id="KW-0560">Oxidoreductase</keyword>
<dbReference type="EMBL" id="LNYB01000081">
    <property type="protein sequence ID" value="KTC96208.1"/>
    <property type="molecule type" value="Genomic_DNA"/>
</dbReference>
<evidence type="ECO:0000256" key="2">
    <source>
        <dbReference type="ARBA" id="ARBA00023002"/>
    </source>
</evidence>
<feature type="domain" description="TauD/TfdA-like" evidence="4">
    <location>
        <begin position="46"/>
        <end position="258"/>
    </location>
</feature>
<evidence type="ECO:0000256" key="3">
    <source>
        <dbReference type="ARBA" id="ARBA00023194"/>
    </source>
</evidence>
<dbReference type="STRING" id="453.Lfee_2006"/>
<dbReference type="PANTHER" id="PTHR10696:SF56">
    <property type="entry name" value="TAUD_TFDA-LIKE DOMAIN-CONTAINING PROTEIN"/>
    <property type="match status" value="1"/>
</dbReference>
<evidence type="ECO:0000313" key="5">
    <source>
        <dbReference type="EMBL" id="KTC96208.1"/>
    </source>
</evidence>
<dbReference type="InterPro" id="IPR050411">
    <property type="entry name" value="AlphaKG_dependent_hydroxylases"/>
</dbReference>
<evidence type="ECO:0000313" key="8">
    <source>
        <dbReference type="Proteomes" id="UP000251942"/>
    </source>
</evidence>
<sequence>MFEMQAIIPENWDLLDKPINETSSYNSCHFTEEELISKPEPVFDKLNQHGFSIVSLKTAKTLEEATLLLDTLFANRMLQSRMIDNFHTIITPVADSKRILHSDKAQTLHVDCGDNNVQPEIVILYCIEAAKSGGENLIVPVSAILAYLNALNLSANQLEALYDKKAITYERGASTLTSSIMHKDKNGTSCISIMYADRIRCKTSLHEALFKTILEFAHREENQIKIKLNDGDILIIKNHQVLHGRSRFEGQRKMVRIWYKGSCK</sequence>
<dbReference type="PATRIC" id="fig|453.4.peg.2197"/>
<proteinExistence type="predicted"/>